<comment type="caution">
    <text evidence="3">The sequence shown here is derived from an EMBL/GenBank/DDBJ whole genome shotgun (WGS) entry which is preliminary data.</text>
</comment>
<accession>A0ABV5QLG6</accession>
<sequence length="76" mass="7974">MTRRPSAGPARRLTAVLALAGALSTLPGCASPVDPIERLGRKAAEKVTPLVRNPQIRPSVPPDRRETAPPVRATGS</sequence>
<protein>
    <submittedName>
        <fullName evidence="3">Uncharacterized protein</fullName>
    </submittedName>
</protein>
<feature type="chain" id="PRO_5046633471" evidence="2">
    <location>
        <begin position="31"/>
        <end position="76"/>
    </location>
</feature>
<evidence type="ECO:0000256" key="1">
    <source>
        <dbReference type="SAM" id="MobiDB-lite"/>
    </source>
</evidence>
<keyword evidence="2" id="KW-0732">Signal</keyword>
<organism evidence="3 4">
    <name type="scientific">Streptomyces roseoviridis</name>
    <dbReference type="NCBI Taxonomy" id="67361"/>
    <lineage>
        <taxon>Bacteria</taxon>
        <taxon>Bacillati</taxon>
        <taxon>Actinomycetota</taxon>
        <taxon>Actinomycetes</taxon>
        <taxon>Kitasatosporales</taxon>
        <taxon>Streptomycetaceae</taxon>
        <taxon>Streptomyces</taxon>
    </lineage>
</organism>
<gene>
    <name evidence="3" type="ORF">ACFFTP_05765</name>
</gene>
<evidence type="ECO:0000256" key="2">
    <source>
        <dbReference type="SAM" id="SignalP"/>
    </source>
</evidence>
<proteinExistence type="predicted"/>
<feature type="region of interest" description="Disordered" evidence="1">
    <location>
        <begin position="47"/>
        <end position="76"/>
    </location>
</feature>
<evidence type="ECO:0000313" key="4">
    <source>
        <dbReference type="Proteomes" id="UP001589716"/>
    </source>
</evidence>
<dbReference type="RefSeq" id="WP_345486217.1">
    <property type="nucleotide sequence ID" value="NZ_BAAAWU010000001.1"/>
</dbReference>
<keyword evidence="4" id="KW-1185">Reference proteome</keyword>
<dbReference type="EMBL" id="JBHMCT010000005">
    <property type="protein sequence ID" value="MFB9553703.1"/>
    <property type="molecule type" value="Genomic_DNA"/>
</dbReference>
<feature type="signal peptide" evidence="2">
    <location>
        <begin position="1"/>
        <end position="30"/>
    </location>
</feature>
<dbReference type="Proteomes" id="UP001589716">
    <property type="component" value="Unassembled WGS sequence"/>
</dbReference>
<reference evidence="3 4" key="1">
    <citation type="submission" date="2024-09" db="EMBL/GenBank/DDBJ databases">
        <authorList>
            <person name="Sun Q."/>
            <person name="Mori K."/>
        </authorList>
    </citation>
    <scope>NUCLEOTIDE SEQUENCE [LARGE SCALE GENOMIC DNA]</scope>
    <source>
        <strain evidence="3 4">JCM 4414</strain>
    </source>
</reference>
<name>A0ABV5QLG6_9ACTN</name>
<evidence type="ECO:0000313" key="3">
    <source>
        <dbReference type="EMBL" id="MFB9553703.1"/>
    </source>
</evidence>